<evidence type="ECO:0000256" key="3">
    <source>
        <dbReference type="ARBA" id="ARBA00022989"/>
    </source>
</evidence>
<name>A0A915EE64_9BILA</name>
<evidence type="ECO:0000313" key="11">
    <source>
        <dbReference type="WBParaSite" id="jg5399"/>
    </source>
</evidence>
<dbReference type="SUPFAM" id="SSF81321">
    <property type="entry name" value="Family A G protein-coupled receptor-like"/>
    <property type="match status" value="1"/>
</dbReference>
<feature type="domain" description="G-protein coupled receptors family 1 profile" evidence="9">
    <location>
        <begin position="73"/>
        <end position="130"/>
    </location>
</feature>
<evidence type="ECO:0000256" key="4">
    <source>
        <dbReference type="ARBA" id="ARBA00023040"/>
    </source>
</evidence>
<proteinExistence type="predicted"/>
<sequence length="130" mass="14514">MELFSSSPSSISGSSTPVAVTNTSAAEATNWTEFSCSWLDEVYDIQNDFYWQHTSSTEILVLYAFVCSFGGLANLFVIVAFARTSHLRNLRNYFIVNLAFSDLMLCAVTAPVTLYLTLNLFWPSAMWPAK</sequence>
<dbReference type="GO" id="GO:0016020">
    <property type="term" value="C:membrane"/>
    <property type="evidence" value="ECO:0007669"/>
    <property type="project" value="UniProtKB-SubCell"/>
</dbReference>
<dbReference type="InterPro" id="IPR000276">
    <property type="entry name" value="GPCR_Rhodpsn"/>
</dbReference>
<dbReference type="PROSITE" id="PS50262">
    <property type="entry name" value="G_PROTEIN_RECEP_F1_2"/>
    <property type="match status" value="1"/>
</dbReference>
<dbReference type="WBParaSite" id="jg5399">
    <property type="protein sequence ID" value="jg5399"/>
    <property type="gene ID" value="jg5399"/>
</dbReference>
<evidence type="ECO:0000256" key="6">
    <source>
        <dbReference type="ARBA" id="ARBA00023170"/>
    </source>
</evidence>
<keyword evidence="4" id="KW-0297">G-protein coupled receptor</keyword>
<accession>A0A915EE64</accession>
<dbReference type="InterPro" id="IPR017452">
    <property type="entry name" value="GPCR_Rhodpsn_7TM"/>
</dbReference>
<protein>
    <submittedName>
        <fullName evidence="11">G-protein coupled receptors family 1 profile domain-containing protein</fullName>
    </submittedName>
</protein>
<keyword evidence="7" id="KW-0807">Transducer</keyword>
<keyword evidence="10" id="KW-1185">Reference proteome</keyword>
<dbReference type="Proteomes" id="UP000887574">
    <property type="component" value="Unplaced"/>
</dbReference>
<dbReference type="PANTHER" id="PTHR24235">
    <property type="entry name" value="NEUROPEPTIDE Y RECEPTOR"/>
    <property type="match status" value="1"/>
</dbReference>
<evidence type="ECO:0000256" key="8">
    <source>
        <dbReference type="SAM" id="Phobius"/>
    </source>
</evidence>
<evidence type="ECO:0000259" key="9">
    <source>
        <dbReference type="PROSITE" id="PS50262"/>
    </source>
</evidence>
<dbReference type="Pfam" id="PF00001">
    <property type="entry name" value="7tm_1"/>
    <property type="match status" value="1"/>
</dbReference>
<organism evidence="10 11">
    <name type="scientific">Ditylenchus dipsaci</name>
    <dbReference type="NCBI Taxonomy" id="166011"/>
    <lineage>
        <taxon>Eukaryota</taxon>
        <taxon>Metazoa</taxon>
        <taxon>Ecdysozoa</taxon>
        <taxon>Nematoda</taxon>
        <taxon>Chromadorea</taxon>
        <taxon>Rhabditida</taxon>
        <taxon>Tylenchina</taxon>
        <taxon>Tylenchomorpha</taxon>
        <taxon>Sphaerularioidea</taxon>
        <taxon>Anguinidae</taxon>
        <taxon>Anguininae</taxon>
        <taxon>Ditylenchus</taxon>
    </lineage>
</organism>
<feature type="transmembrane region" description="Helical" evidence="8">
    <location>
        <begin position="94"/>
        <end position="118"/>
    </location>
</feature>
<dbReference type="PRINTS" id="PR00237">
    <property type="entry name" value="GPCRRHODOPSN"/>
</dbReference>
<dbReference type="Gene3D" id="1.20.1070.10">
    <property type="entry name" value="Rhodopsin 7-helix transmembrane proteins"/>
    <property type="match status" value="1"/>
</dbReference>
<dbReference type="PANTHER" id="PTHR24235:SF1">
    <property type="entry name" value="G-PROTEIN COUPLED RECEPTORS FAMILY 1 PROFILE DOMAIN-CONTAINING PROTEIN"/>
    <property type="match status" value="1"/>
</dbReference>
<dbReference type="GO" id="GO:0004930">
    <property type="term" value="F:G protein-coupled receptor activity"/>
    <property type="evidence" value="ECO:0007669"/>
    <property type="project" value="UniProtKB-KW"/>
</dbReference>
<dbReference type="AlphaFoldDB" id="A0A915EE64"/>
<reference evidence="11" key="1">
    <citation type="submission" date="2022-11" db="UniProtKB">
        <authorList>
            <consortium name="WormBaseParasite"/>
        </authorList>
    </citation>
    <scope>IDENTIFICATION</scope>
</reference>
<keyword evidence="2 8" id="KW-0812">Transmembrane</keyword>
<evidence type="ECO:0000256" key="1">
    <source>
        <dbReference type="ARBA" id="ARBA00004141"/>
    </source>
</evidence>
<comment type="subcellular location">
    <subcellularLocation>
        <location evidence="1">Membrane</location>
        <topology evidence="1">Multi-pass membrane protein</topology>
    </subcellularLocation>
</comment>
<keyword evidence="3 8" id="KW-1133">Transmembrane helix</keyword>
<evidence type="ECO:0000256" key="5">
    <source>
        <dbReference type="ARBA" id="ARBA00023136"/>
    </source>
</evidence>
<keyword evidence="5 8" id="KW-0472">Membrane</keyword>
<evidence type="ECO:0000313" key="10">
    <source>
        <dbReference type="Proteomes" id="UP000887574"/>
    </source>
</evidence>
<feature type="transmembrane region" description="Helical" evidence="8">
    <location>
        <begin position="60"/>
        <end position="82"/>
    </location>
</feature>
<evidence type="ECO:0000256" key="2">
    <source>
        <dbReference type="ARBA" id="ARBA00022692"/>
    </source>
</evidence>
<keyword evidence="6" id="KW-0675">Receptor</keyword>
<evidence type="ECO:0000256" key="7">
    <source>
        <dbReference type="ARBA" id="ARBA00023224"/>
    </source>
</evidence>